<dbReference type="Proteomes" id="UP000680067">
    <property type="component" value="Unassembled WGS sequence"/>
</dbReference>
<comment type="caution">
    <text evidence="2">The sequence shown here is derived from an EMBL/GenBank/DDBJ whole genome shotgun (WGS) entry which is preliminary data.</text>
</comment>
<dbReference type="AlphaFoldDB" id="A0A941I9S4"/>
<organism evidence="2 3">
    <name type="scientific">Undibacterium luofuense</name>
    <dbReference type="NCBI Taxonomy" id="2828733"/>
    <lineage>
        <taxon>Bacteria</taxon>
        <taxon>Pseudomonadati</taxon>
        <taxon>Pseudomonadota</taxon>
        <taxon>Betaproteobacteria</taxon>
        <taxon>Burkholderiales</taxon>
        <taxon>Oxalobacteraceae</taxon>
        <taxon>Undibacterium</taxon>
    </lineage>
</organism>
<gene>
    <name evidence="2" type="ORF">KDM89_18375</name>
</gene>
<protein>
    <submittedName>
        <fullName evidence="2">Uncharacterized protein</fullName>
    </submittedName>
</protein>
<feature type="region of interest" description="Disordered" evidence="1">
    <location>
        <begin position="45"/>
        <end position="132"/>
    </location>
</feature>
<proteinExistence type="predicted"/>
<reference evidence="2" key="1">
    <citation type="submission" date="2021-04" db="EMBL/GenBank/DDBJ databases">
        <title>novel species isolated from subtropical streams in China.</title>
        <authorList>
            <person name="Lu H."/>
        </authorList>
    </citation>
    <scope>NUCLEOTIDE SEQUENCE</scope>
    <source>
        <strain evidence="2">LFS511W</strain>
    </source>
</reference>
<name>A0A941I9S4_9BURK</name>
<keyword evidence="3" id="KW-1185">Reference proteome</keyword>
<evidence type="ECO:0000256" key="1">
    <source>
        <dbReference type="SAM" id="MobiDB-lite"/>
    </source>
</evidence>
<sequence>MATCYALPALVCYPSDEEGCIMKQIVTLAIALLFQCGSAMAVTPLPEADAGSTSKTVKTGKLSRVASGQTEQVPSPRRPQSVAEHAGRISPASRPTTDHAAVAASKEQRQATTSGNAQETSKRKPVLPDKTQ</sequence>
<dbReference type="EMBL" id="JAGSPN010000019">
    <property type="protein sequence ID" value="MBR7784118.1"/>
    <property type="molecule type" value="Genomic_DNA"/>
</dbReference>
<evidence type="ECO:0000313" key="2">
    <source>
        <dbReference type="EMBL" id="MBR7784118.1"/>
    </source>
</evidence>
<accession>A0A941I9S4</accession>
<evidence type="ECO:0000313" key="3">
    <source>
        <dbReference type="Proteomes" id="UP000680067"/>
    </source>
</evidence>
<feature type="compositionally biased region" description="Polar residues" evidence="1">
    <location>
        <begin position="110"/>
        <end position="119"/>
    </location>
</feature>
<dbReference type="RefSeq" id="WP_212689387.1">
    <property type="nucleotide sequence ID" value="NZ_JAGSPN010000019.1"/>
</dbReference>